<name>A0ACC6P160_9BURK</name>
<gene>
    <name evidence="1" type="ORF">RV045_05995</name>
</gene>
<proteinExistence type="predicted"/>
<dbReference type="Proteomes" id="UP001364695">
    <property type="component" value="Unassembled WGS sequence"/>
</dbReference>
<comment type="caution">
    <text evidence="1">The sequence shown here is derived from an EMBL/GenBank/DDBJ whole genome shotgun (WGS) entry which is preliminary data.</text>
</comment>
<keyword evidence="2" id="KW-1185">Reference proteome</keyword>
<dbReference type="EMBL" id="JAWDIE010000007">
    <property type="protein sequence ID" value="MEJ7137980.1"/>
    <property type="molecule type" value="Genomic_DNA"/>
</dbReference>
<reference evidence="1" key="1">
    <citation type="submission" date="2023-10" db="EMBL/GenBank/DDBJ databases">
        <title>Amphibacter perezi, gen. nov., sp. nov. a novel taxa of the family Comamonadaceae, class Betaproteobacteria isolated from the skin microbiota of Pelophylax perezi from different populations.</title>
        <authorList>
            <person name="Costa S."/>
            <person name="Proenca D.N."/>
            <person name="Lopes I."/>
            <person name="Morais P.V."/>
        </authorList>
    </citation>
    <scope>NUCLEOTIDE SEQUENCE</scope>
    <source>
        <strain evidence="1">SL12-8</strain>
    </source>
</reference>
<sequence length="267" mass="29393">MFAALKKLLSAAHRSRRWSEAAAWARSQNAVLKPIRDQDGFVIEGESQGRAWRLEWGPSRRIYIPGPELRLIAHDALPPEMLLLAANRHLAAEMEKTVFEQFTGAVQTRADLNTPEEMRWLVMIPKVPASDVPKVRTHWMALASHVPWMVHWLNSSLGDALGAHYPQHSPVTHPAVWVGLRGKLTLRTGLATPTAAALDYWLKLFTLATAQAAQVGLAPPPAPDSRSDLDASTTPALWMPSQMPTLPIGDTDDAPRPPQGHGSQPVH</sequence>
<organism evidence="1 2">
    <name type="scientific">Amphibiibacter pelophylacis</name>
    <dbReference type="NCBI Taxonomy" id="1799477"/>
    <lineage>
        <taxon>Bacteria</taxon>
        <taxon>Pseudomonadati</taxon>
        <taxon>Pseudomonadota</taxon>
        <taxon>Betaproteobacteria</taxon>
        <taxon>Burkholderiales</taxon>
        <taxon>Sphaerotilaceae</taxon>
        <taxon>Amphibiibacter</taxon>
    </lineage>
</organism>
<protein>
    <submittedName>
        <fullName evidence="1">Uncharacterized protein</fullName>
    </submittedName>
</protein>
<accession>A0ACC6P160</accession>
<evidence type="ECO:0000313" key="1">
    <source>
        <dbReference type="EMBL" id="MEJ7137980.1"/>
    </source>
</evidence>
<evidence type="ECO:0000313" key="2">
    <source>
        <dbReference type="Proteomes" id="UP001364695"/>
    </source>
</evidence>